<accession>A0AAW3ZSH4</accession>
<feature type="transmembrane region" description="Helical" evidence="16">
    <location>
        <begin position="15"/>
        <end position="35"/>
    </location>
</feature>
<evidence type="ECO:0000256" key="14">
    <source>
        <dbReference type="ARBA" id="ARBA00038526"/>
    </source>
</evidence>
<dbReference type="GO" id="GO:0015035">
    <property type="term" value="F:protein-disulfide reductase activity"/>
    <property type="evidence" value="ECO:0007669"/>
    <property type="project" value="InterPro"/>
</dbReference>
<dbReference type="NCBIfam" id="NF003304">
    <property type="entry name" value="PRK04307.1"/>
    <property type="match status" value="1"/>
</dbReference>
<organism evidence="17 18">
    <name type="scientific">Campylobacter californiensis</name>
    <dbReference type="NCBI Taxonomy" id="1032243"/>
    <lineage>
        <taxon>Bacteria</taxon>
        <taxon>Pseudomonadati</taxon>
        <taxon>Campylobacterota</taxon>
        <taxon>Epsilonproteobacteria</taxon>
        <taxon>Campylobacterales</taxon>
        <taxon>Campylobacteraceae</taxon>
        <taxon>Campylobacter</taxon>
    </lineage>
</organism>
<feature type="transmembrane region" description="Helical" evidence="16">
    <location>
        <begin position="47"/>
        <end position="66"/>
    </location>
</feature>
<dbReference type="InterPro" id="IPR023380">
    <property type="entry name" value="DsbB-like_sf"/>
</dbReference>
<dbReference type="RefSeq" id="WP_170016333.1">
    <property type="nucleotide sequence ID" value="NZ_CP012545.1"/>
</dbReference>
<keyword evidence="3" id="KW-1003">Cell membrane</keyword>
<evidence type="ECO:0000256" key="15">
    <source>
        <dbReference type="ARBA" id="ARBA00039389"/>
    </source>
</evidence>
<evidence type="ECO:0000313" key="18">
    <source>
        <dbReference type="Proteomes" id="UP000650616"/>
    </source>
</evidence>
<comment type="subcellular location">
    <subcellularLocation>
        <location evidence="1">Cell inner membrane</location>
        <topology evidence="1">Multi-pass membrane protein</topology>
    </subcellularLocation>
</comment>
<proteinExistence type="inferred from homology"/>
<comment type="function">
    <text evidence="12">Required for disulfide bond formation in some proteins. Part of a redox system composed of DsbI and DsbL that mediates formation of an essential disulfide bond in AssT.</text>
</comment>
<feature type="transmembrane region" description="Helical" evidence="16">
    <location>
        <begin position="72"/>
        <end position="90"/>
    </location>
</feature>
<evidence type="ECO:0000313" key="17">
    <source>
        <dbReference type="EMBL" id="MBE3608194.1"/>
    </source>
</evidence>
<keyword evidence="10" id="KW-1015">Disulfide bond</keyword>
<protein>
    <recommendedName>
        <fullName evidence="15">Putative protein-disulfide oxidoreductase DsbI</fullName>
    </recommendedName>
</protein>
<dbReference type="Proteomes" id="UP000650616">
    <property type="component" value="Unassembled WGS sequence"/>
</dbReference>
<comment type="subunit">
    <text evidence="14">Interacts with DsbL.</text>
</comment>
<evidence type="ECO:0000256" key="11">
    <source>
        <dbReference type="ARBA" id="ARBA00023284"/>
    </source>
</evidence>
<reference evidence="17 18" key="1">
    <citation type="submission" date="2015-08" db="EMBL/GenBank/DDBJ databases">
        <title>Comparative genomics of the Campylobacter concisus group.</title>
        <authorList>
            <person name="Yee E."/>
            <person name="Chapman M.H."/>
            <person name="Huynh S."/>
            <person name="Bono J.L."/>
            <person name="On S.L."/>
            <person name="St Leger J."/>
            <person name="Foster G."/>
            <person name="Parker C.T."/>
            <person name="Miller W.G."/>
        </authorList>
    </citation>
    <scope>NUCLEOTIDE SEQUENCE [LARGE SCALE GENOMIC DNA]</scope>
    <source>
        <strain evidence="17 18">RM9337</strain>
    </source>
</reference>
<keyword evidence="6" id="KW-0249">Electron transport</keyword>
<evidence type="ECO:0000256" key="16">
    <source>
        <dbReference type="SAM" id="Phobius"/>
    </source>
</evidence>
<keyword evidence="18" id="KW-1185">Reference proteome</keyword>
<keyword evidence="8" id="KW-0560">Oxidoreductase</keyword>
<evidence type="ECO:0000256" key="2">
    <source>
        <dbReference type="ARBA" id="ARBA00022448"/>
    </source>
</evidence>
<dbReference type="GO" id="GO:0006457">
    <property type="term" value="P:protein folding"/>
    <property type="evidence" value="ECO:0007669"/>
    <property type="project" value="InterPro"/>
</dbReference>
<gene>
    <name evidence="17" type="primary">dsbI</name>
    <name evidence="17" type="ORF">CCAL9337_05565</name>
</gene>
<evidence type="ECO:0000256" key="10">
    <source>
        <dbReference type="ARBA" id="ARBA00023157"/>
    </source>
</evidence>
<sequence length="211" mass="23472">MNLIEKIGKWQDSRFPWLLMAFVSVFLVVLAHSLFQKYIHMPPCEQCVYIRVAFLCMAIGGVLAAIDPKNLILKILGYVFAFLGSIYGIICSVKLAKIHAAVHSDDPFGVQGCSTEPNHLFGLPLEKWAPDWFLPTGDCGYDNPMVPDGVILSSLQNYLVELYSDGWYLIPSKKFLSMADCTLLGFGLCAIILALMAIGFIVTRVKAKKEF</sequence>
<keyword evidence="7 16" id="KW-1133">Transmembrane helix</keyword>
<keyword evidence="2" id="KW-0813">Transport</keyword>
<feature type="transmembrane region" description="Helical" evidence="16">
    <location>
        <begin position="181"/>
        <end position="202"/>
    </location>
</feature>
<comment type="similarity">
    <text evidence="13">Belongs to the DsbB family. DsbI subfamily.</text>
</comment>
<keyword evidence="5 16" id="KW-0812">Transmembrane</keyword>
<dbReference type="SUPFAM" id="SSF158442">
    <property type="entry name" value="DsbB-like"/>
    <property type="match status" value="1"/>
</dbReference>
<keyword evidence="4" id="KW-0997">Cell inner membrane</keyword>
<dbReference type="PANTHER" id="PTHR36570:SF1">
    <property type="entry name" value="PROTEIN-DISULFIDE OXIDOREDUCTASE DSBI"/>
    <property type="match status" value="1"/>
</dbReference>
<dbReference type="PANTHER" id="PTHR36570">
    <property type="entry name" value="DISULFIDE BOND FORMATION PROTEIN B"/>
    <property type="match status" value="1"/>
</dbReference>
<evidence type="ECO:0000256" key="1">
    <source>
        <dbReference type="ARBA" id="ARBA00004429"/>
    </source>
</evidence>
<dbReference type="Gene3D" id="1.20.1550.10">
    <property type="entry name" value="DsbB-like"/>
    <property type="match status" value="1"/>
</dbReference>
<keyword evidence="9 16" id="KW-0472">Membrane</keyword>
<keyword evidence="11" id="KW-0676">Redox-active center</keyword>
<evidence type="ECO:0000256" key="7">
    <source>
        <dbReference type="ARBA" id="ARBA00022989"/>
    </source>
</evidence>
<dbReference type="AlphaFoldDB" id="A0AAW3ZSH4"/>
<evidence type="ECO:0000256" key="12">
    <source>
        <dbReference type="ARBA" id="ARBA00037310"/>
    </source>
</evidence>
<evidence type="ECO:0000256" key="13">
    <source>
        <dbReference type="ARBA" id="ARBA00038060"/>
    </source>
</evidence>
<dbReference type="EMBL" id="LIWG01000006">
    <property type="protein sequence ID" value="MBE3608194.1"/>
    <property type="molecule type" value="Genomic_DNA"/>
</dbReference>
<name>A0AAW3ZSH4_9BACT</name>
<comment type="caution">
    <text evidence="17">The sequence shown here is derived from an EMBL/GenBank/DDBJ whole genome shotgun (WGS) entry which is preliminary data.</text>
</comment>
<evidence type="ECO:0000256" key="4">
    <source>
        <dbReference type="ARBA" id="ARBA00022519"/>
    </source>
</evidence>
<dbReference type="InterPro" id="IPR003752">
    <property type="entry name" value="DiS_bond_form_DsbB/BdbC"/>
</dbReference>
<dbReference type="GO" id="GO:0005886">
    <property type="term" value="C:plasma membrane"/>
    <property type="evidence" value="ECO:0007669"/>
    <property type="project" value="UniProtKB-SubCell"/>
</dbReference>
<evidence type="ECO:0000256" key="3">
    <source>
        <dbReference type="ARBA" id="ARBA00022475"/>
    </source>
</evidence>
<evidence type="ECO:0000256" key="8">
    <source>
        <dbReference type="ARBA" id="ARBA00023002"/>
    </source>
</evidence>
<evidence type="ECO:0000256" key="9">
    <source>
        <dbReference type="ARBA" id="ARBA00023136"/>
    </source>
</evidence>
<dbReference type="Pfam" id="PF02600">
    <property type="entry name" value="DsbB"/>
    <property type="match status" value="1"/>
</dbReference>
<dbReference type="InterPro" id="IPR050183">
    <property type="entry name" value="DsbB"/>
</dbReference>
<evidence type="ECO:0000256" key="6">
    <source>
        <dbReference type="ARBA" id="ARBA00022982"/>
    </source>
</evidence>
<evidence type="ECO:0000256" key="5">
    <source>
        <dbReference type="ARBA" id="ARBA00022692"/>
    </source>
</evidence>